<evidence type="ECO:0000313" key="1">
    <source>
        <dbReference type="EMBL" id="EJW96996.1"/>
    </source>
</evidence>
<comment type="caution">
    <text evidence="1">The sequence shown here is derived from an EMBL/GenBank/DDBJ whole genome shotgun (WGS) entry which is preliminary data.</text>
</comment>
<accession>J9FPW8</accession>
<reference evidence="1" key="1">
    <citation type="journal article" date="2012" name="PLoS ONE">
        <title>Gene sets for utilization of primary and secondary nutrition supplies in the distal gut of endangered iberian lynx.</title>
        <authorList>
            <person name="Alcaide M."/>
            <person name="Messina E."/>
            <person name="Richter M."/>
            <person name="Bargiela R."/>
            <person name="Peplies J."/>
            <person name="Huws S.A."/>
            <person name="Newbold C.J."/>
            <person name="Golyshin P.N."/>
            <person name="Simon M.A."/>
            <person name="Lopez G."/>
            <person name="Yakimov M.M."/>
            <person name="Ferrer M."/>
        </authorList>
    </citation>
    <scope>NUCLEOTIDE SEQUENCE</scope>
</reference>
<name>J9FPW8_9ZZZZ</name>
<organism evidence="1">
    <name type="scientific">gut metagenome</name>
    <dbReference type="NCBI Taxonomy" id="749906"/>
    <lineage>
        <taxon>unclassified sequences</taxon>
        <taxon>metagenomes</taxon>
        <taxon>organismal metagenomes</taxon>
    </lineage>
</organism>
<dbReference type="AlphaFoldDB" id="J9FPW8"/>
<protein>
    <submittedName>
        <fullName evidence="1">Uncharacterized protein</fullName>
    </submittedName>
</protein>
<gene>
    <name evidence="1" type="ORF">EVA_14897</name>
</gene>
<feature type="non-terminal residue" evidence="1">
    <location>
        <position position="40"/>
    </location>
</feature>
<proteinExistence type="predicted"/>
<sequence>MRNRPNRRKLRILGILLLVGLAYYIETQTLGITMLCPLYT</sequence>
<dbReference type="EMBL" id="AMCI01004993">
    <property type="protein sequence ID" value="EJW96996.1"/>
    <property type="molecule type" value="Genomic_DNA"/>
</dbReference>